<keyword evidence="2" id="KW-0472">Membrane</keyword>
<feature type="transmembrane region" description="Helical" evidence="2">
    <location>
        <begin position="151"/>
        <end position="173"/>
    </location>
</feature>
<proteinExistence type="predicted"/>
<feature type="coiled-coil region" evidence="1">
    <location>
        <begin position="324"/>
        <end position="351"/>
    </location>
</feature>
<organism evidence="3">
    <name type="scientific">marine metagenome</name>
    <dbReference type="NCBI Taxonomy" id="408172"/>
    <lineage>
        <taxon>unclassified sequences</taxon>
        <taxon>metagenomes</taxon>
        <taxon>ecological metagenomes</taxon>
    </lineage>
</organism>
<feature type="transmembrane region" description="Helical" evidence="2">
    <location>
        <begin position="266"/>
        <end position="288"/>
    </location>
</feature>
<name>A0A381SCQ7_9ZZZZ</name>
<dbReference type="InterPro" id="IPR024453">
    <property type="entry name" value="Peptidase_C92"/>
</dbReference>
<evidence type="ECO:0000256" key="1">
    <source>
        <dbReference type="SAM" id="Coils"/>
    </source>
</evidence>
<dbReference type="SUPFAM" id="SSF54001">
    <property type="entry name" value="Cysteine proteinases"/>
    <property type="match status" value="1"/>
</dbReference>
<evidence type="ECO:0000313" key="3">
    <source>
        <dbReference type="EMBL" id="SVA01274.1"/>
    </source>
</evidence>
<dbReference type="InterPro" id="IPR038765">
    <property type="entry name" value="Papain-like_cys_pep_sf"/>
</dbReference>
<keyword evidence="1" id="KW-0175">Coiled coil</keyword>
<accession>A0A381SCQ7</accession>
<dbReference type="Pfam" id="PF05708">
    <property type="entry name" value="Peptidase_C92"/>
    <property type="match status" value="1"/>
</dbReference>
<feature type="transmembrane region" description="Helical" evidence="2">
    <location>
        <begin position="179"/>
        <end position="198"/>
    </location>
</feature>
<dbReference type="EMBL" id="UINC01002887">
    <property type="protein sequence ID" value="SVA01274.1"/>
    <property type="molecule type" value="Genomic_DNA"/>
</dbReference>
<evidence type="ECO:0000256" key="2">
    <source>
        <dbReference type="SAM" id="Phobius"/>
    </source>
</evidence>
<keyword evidence="2" id="KW-1133">Transmembrane helix</keyword>
<dbReference type="Gene3D" id="3.90.1720.10">
    <property type="entry name" value="endopeptidase domain like (from Nostoc punctiforme)"/>
    <property type="match status" value="1"/>
</dbReference>
<protein>
    <submittedName>
        <fullName evidence="3">Uncharacterized protein</fullName>
    </submittedName>
</protein>
<sequence>MSNHPEFTSLEDPDKTSLAARITEVYWRRVRETGLGEKQAKAMRSELRSQVAACLNHFQSASPQDVTALEENLESYDRLRRATGISRRLLEEPSRLLPGVLGHVQALAEATLGAIPALFGFVTGFLPYAVTKTYVSRTTEPEAKSTRPTNGQILVGVLSFSIVYGGLVGLVASRFSDQATVLMTVLLITTGPFTLGYVKRMRTIVAHVGDRTASWFKLKAVTRLRQAQSELVGELDILRNRYREEVLGWDPLPANSSSRKPSIRPAVIRVFVIGLLTASAVLFIRGYMDRPIQGLPLGPSPWQALRTIDPEEAERELLRDAQGVLLAAQQLDRLEEQMADLRADFSRGERDLLTQEDQDEIRGLLLAYLDLRTALLKTIWLYRGENTGAAAGTDDQLETNAFLTAYAASALLVEKAWLIYDTFRDDPVTSQQLDLGDLAWGIPAGTFSNIGASLSNETVMSELQMARRRFDSVEFRVPQDAPWTNLETRAALAHPTLDEVFDGIGRRRLERAFQDLTRQILAPVDQITPATSMAISRFRFKERPPHRGLISPEQLEDIRAQLQPGDILVERRNWYISNSLLPGFWPHTALYLGSYEELQELGITTDPRVAPHMSDFQGQNELGDEFAVIEAIGEGVIFTSFEQSVGEADAVAIFRPNLSDEDLREALGRALSHRGKEYDFDFDFETTDRLVCTELIFRTYDGILEIPPMRSIMGKPRMAANDYVRLWADGLES</sequence>
<feature type="transmembrane region" description="Helical" evidence="2">
    <location>
        <begin position="110"/>
        <end position="130"/>
    </location>
</feature>
<reference evidence="3" key="1">
    <citation type="submission" date="2018-05" db="EMBL/GenBank/DDBJ databases">
        <authorList>
            <person name="Lanie J.A."/>
            <person name="Ng W.-L."/>
            <person name="Kazmierczak K.M."/>
            <person name="Andrzejewski T.M."/>
            <person name="Davidsen T.M."/>
            <person name="Wayne K.J."/>
            <person name="Tettelin H."/>
            <person name="Glass J.I."/>
            <person name="Rusch D."/>
            <person name="Podicherti R."/>
            <person name="Tsui H.-C.T."/>
            <person name="Winkler M.E."/>
        </authorList>
    </citation>
    <scope>NUCLEOTIDE SEQUENCE</scope>
</reference>
<keyword evidence="2" id="KW-0812">Transmembrane</keyword>
<gene>
    <name evidence="3" type="ORF">METZ01_LOCUS54128</name>
</gene>
<feature type="non-terminal residue" evidence="3">
    <location>
        <position position="733"/>
    </location>
</feature>
<dbReference type="AlphaFoldDB" id="A0A381SCQ7"/>